<evidence type="ECO:0000256" key="16">
    <source>
        <dbReference type="SAM" id="Phobius"/>
    </source>
</evidence>
<dbReference type="STRING" id="1121477.SAMN02745223_01918"/>
<name>A0A0F5LTK6_9HYPH</name>
<dbReference type="InterPro" id="IPR005170">
    <property type="entry name" value="Transptr-assoc_dom"/>
</dbReference>
<evidence type="ECO:0000256" key="8">
    <source>
        <dbReference type="ARBA" id="ARBA00022989"/>
    </source>
</evidence>
<evidence type="ECO:0000259" key="18">
    <source>
        <dbReference type="PROSITE" id="PS51846"/>
    </source>
</evidence>
<evidence type="ECO:0000256" key="14">
    <source>
        <dbReference type="PROSITE-ProRule" id="PRU00703"/>
    </source>
</evidence>
<dbReference type="PANTHER" id="PTHR22777:SF16">
    <property type="entry name" value="POLYAMINE EXPORT PROTEIN"/>
    <property type="match status" value="1"/>
</dbReference>
<dbReference type="PANTHER" id="PTHR22777">
    <property type="entry name" value="HEMOLYSIN-RELATED"/>
    <property type="match status" value="1"/>
</dbReference>
<evidence type="ECO:0000256" key="11">
    <source>
        <dbReference type="ARBA" id="ARBA00037177"/>
    </source>
</evidence>
<evidence type="ECO:0000313" key="21">
    <source>
        <dbReference type="Proteomes" id="UP000033608"/>
    </source>
</evidence>
<dbReference type="PROSITE" id="PS51371">
    <property type="entry name" value="CBS"/>
    <property type="match status" value="1"/>
</dbReference>
<dbReference type="Gene3D" id="3.10.580.10">
    <property type="entry name" value="CBS-domain"/>
    <property type="match status" value="1"/>
</dbReference>
<feature type="transmembrane region" description="Helical" evidence="16">
    <location>
        <begin position="134"/>
        <end position="157"/>
    </location>
</feature>
<keyword evidence="9 14" id="KW-0129">CBS domain</keyword>
<dbReference type="InterPro" id="IPR036318">
    <property type="entry name" value="FAD-bd_PCMH-like_sf"/>
</dbReference>
<evidence type="ECO:0000256" key="12">
    <source>
        <dbReference type="ARBA" id="ARBA00038280"/>
    </source>
</evidence>
<keyword evidence="4" id="KW-1003">Cell membrane</keyword>
<evidence type="ECO:0000256" key="15">
    <source>
        <dbReference type="PROSITE-ProRule" id="PRU01193"/>
    </source>
</evidence>
<dbReference type="InterPro" id="IPR016169">
    <property type="entry name" value="FAD-bd_PCMH_sub2"/>
</dbReference>
<evidence type="ECO:0000313" key="19">
    <source>
        <dbReference type="EMBL" id="KKB85663.1"/>
    </source>
</evidence>
<evidence type="ECO:0000256" key="5">
    <source>
        <dbReference type="ARBA" id="ARBA00022519"/>
    </source>
</evidence>
<keyword evidence="21" id="KW-1185">Reference proteome</keyword>
<keyword evidence="7" id="KW-0677">Repeat</keyword>
<reference evidence="19 21" key="1">
    <citation type="submission" date="2015-03" db="EMBL/GenBank/DDBJ databases">
        <authorList>
            <person name="Hassan Y.I."/>
            <person name="Lepp D."/>
            <person name="Zhou T."/>
        </authorList>
    </citation>
    <scope>NUCLEOTIDE SEQUENCE [LARGE SCALE GENOMIC DNA]</scope>
    <source>
        <strain evidence="19 21">DSM 17137</strain>
    </source>
</reference>
<evidence type="ECO:0000256" key="13">
    <source>
        <dbReference type="ARBA" id="ARBA00039818"/>
    </source>
</evidence>
<dbReference type="AlphaFoldDB" id="A0A0F5LTK6"/>
<dbReference type="InterPro" id="IPR046342">
    <property type="entry name" value="CBS_dom_sf"/>
</dbReference>
<dbReference type="Proteomes" id="UP000184533">
    <property type="component" value="Unassembled WGS sequence"/>
</dbReference>
<dbReference type="CDD" id="cd04590">
    <property type="entry name" value="CBS_pair_CorC_HlyC_assoc"/>
    <property type="match status" value="1"/>
</dbReference>
<gene>
    <name evidence="20" type="ORF">SAMN02745223_01918</name>
    <name evidence="19" type="ORF">VW29_06500</name>
</gene>
<reference evidence="20 22" key="2">
    <citation type="submission" date="2016-11" db="EMBL/GenBank/DDBJ databases">
        <authorList>
            <person name="Jaros S."/>
            <person name="Januszkiewicz K."/>
            <person name="Wedrychowicz H."/>
        </authorList>
    </citation>
    <scope>NUCLEOTIDE SEQUENCE [LARGE SCALE GENOMIC DNA]</scope>
    <source>
        <strain evidence="20 22">DSM 17137</strain>
    </source>
</reference>
<dbReference type="InterPro" id="IPR000644">
    <property type="entry name" value="CBS_dom"/>
</dbReference>
<evidence type="ECO:0000256" key="10">
    <source>
        <dbReference type="ARBA" id="ARBA00023136"/>
    </source>
</evidence>
<protein>
    <recommendedName>
        <fullName evidence="13">Polyamine export protein</fullName>
    </recommendedName>
</protein>
<dbReference type="GO" id="GO:0005886">
    <property type="term" value="C:plasma membrane"/>
    <property type="evidence" value="ECO:0007669"/>
    <property type="project" value="UniProtKB-SubCell"/>
</dbReference>
<dbReference type="InterPro" id="IPR044751">
    <property type="entry name" value="Ion_transp-like_CBS"/>
</dbReference>
<feature type="domain" description="CNNM transmembrane" evidence="18">
    <location>
        <begin position="1"/>
        <end position="200"/>
    </location>
</feature>
<organism evidence="19 21">
    <name type="scientific">Devosia limi DSM 17137</name>
    <dbReference type="NCBI Taxonomy" id="1121477"/>
    <lineage>
        <taxon>Bacteria</taxon>
        <taxon>Pseudomonadati</taxon>
        <taxon>Pseudomonadota</taxon>
        <taxon>Alphaproteobacteria</taxon>
        <taxon>Hyphomicrobiales</taxon>
        <taxon>Devosiaceae</taxon>
        <taxon>Devosia</taxon>
    </lineage>
</organism>
<dbReference type="EMBL" id="LAJF01000054">
    <property type="protein sequence ID" value="KKB85663.1"/>
    <property type="molecule type" value="Genomic_DNA"/>
</dbReference>
<comment type="function">
    <text evidence="11">Involved in cadaverine and putrescine tolerance in stationary phase. May facilitate the efflux of both cadaverine and putrescine from the cytoplasm, reducing potentially toxic levels under certain stress conditions.</text>
</comment>
<comment type="similarity">
    <text evidence="2">Belongs to the UPF0053 family. Hemolysin C subfamily.</text>
</comment>
<dbReference type="Gene3D" id="3.30.465.10">
    <property type="match status" value="1"/>
</dbReference>
<evidence type="ECO:0000313" key="20">
    <source>
        <dbReference type="EMBL" id="SHF16532.1"/>
    </source>
</evidence>
<dbReference type="InterPro" id="IPR002550">
    <property type="entry name" value="CNNM"/>
</dbReference>
<comment type="subcellular location">
    <subcellularLocation>
        <location evidence="1">Cell inner membrane</location>
        <topology evidence="1">Multi-pass membrane protein</topology>
    </subcellularLocation>
</comment>
<evidence type="ECO:0000259" key="17">
    <source>
        <dbReference type="PROSITE" id="PS51371"/>
    </source>
</evidence>
<keyword evidence="8 15" id="KW-1133">Transmembrane helix</keyword>
<feature type="domain" description="CBS" evidence="17">
    <location>
        <begin position="284"/>
        <end position="342"/>
    </location>
</feature>
<evidence type="ECO:0000256" key="7">
    <source>
        <dbReference type="ARBA" id="ARBA00022737"/>
    </source>
</evidence>
<dbReference type="PROSITE" id="PS51846">
    <property type="entry name" value="CNNM"/>
    <property type="match status" value="1"/>
</dbReference>
<evidence type="ECO:0000256" key="1">
    <source>
        <dbReference type="ARBA" id="ARBA00004429"/>
    </source>
</evidence>
<evidence type="ECO:0000256" key="4">
    <source>
        <dbReference type="ARBA" id="ARBA00022475"/>
    </source>
</evidence>
<dbReference type="Pfam" id="PF00571">
    <property type="entry name" value="CBS"/>
    <property type="match status" value="1"/>
</dbReference>
<accession>A0A0F5LTK6</accession>
<dbReference type="RefSeq" id="WP_046134500.1">
    <property type="nucleotide sequence ID" value="NZ_FQVC01000005.1"/>
</dbReference>
<feature type="transmembrane region" description="Helical" evidence="16">
    <location>
        <begin position="98"/>
        <end position="122"/>
    </location>
</feature>
<dbReference type="Proteomes" id="UP000033608">
    <property type="component" value="Unassembled WGS sequence"/>
</dbReference>
<dbReference type="SMART" id="SM01091">
    <property type="entry name" value="CorC_HlyC"/>
    <property type="match status" value="1"/>
</dbReference>
<evidence type="ECO:0000313" key="22">
    <source>
        <dbReference type="Proteomes" id="UP000184533"/>
    </source>
</evidence>
<evidence type="ECO:0000256" key="3">
    <source>
        <dbReference type="ARBA" id="ARBA00022448"/>
    </source>
</evidence>
<evidence type="ECO:0000256" key="9">
    <source>
        <dbReference type="ARBA" id="ARBA00023122"/>
    </source>
</evidence>
<dbReference type="GO" id="GO:0050660">
    <property type="term" value="F:flavin adenine dinucleotide binding"/>
    <property type="evidence" value="ECO:0007669"/>
    <property type="project" value="InterPro"/>
</dbReference>
<keyword evidence="10 15" id="KW-0472">Membrane</keyword>
<feature type="transmembrane region" description="Helical" evidence="16">
    <location>
        <begin position="6"/>
        <end position="30"/>
    </location>
</feature>
<dbReference type="PATRIC" id="fig|1121477.3.peg.2389"/>
<dbReference type="OrthoDB" id="9797674at2"/>
<keyword evidence="5" id="KW-0997">Cell inner membrane</keyword>
<evidence type="ECO:0000256" key="6">
    <source>
        <dbReference type="ARBA" id="ARBA00022692"/>
    </source>
</evidence>
<dbReference type="SUPFAM" id="SSF54631">
    <property type="entry name" value="CBS-domain pair"/>
    <property type="match status" value="1"/>
</dbReference>
<keyword evidence="6 15" id="KW-0812">Transmembrane</keyword>
<dbReference type="EMBL" id="FQVC01000005">
    <property type="protein sequence ID" value="SHF16532.1"/>
    <property type="molecule type" value="Genomic_DNA"/>
</dbReference>
<comment type="similarity">
    <text evidence="12">Belongs to the UPF0053 family. PaeA subfamily.</text>
</comment>
<sequence>MDLFVGILVILALIAISVVISLSEIAFAAAREVRIRALAEGGNRRAQRFVALRGDASRVITALQICMNAVSILAGIVGESLFGQVFAQLFTLIGVGEAAPLAGSITAFVLLTGSFVLFADLIPKKIAMLVPEEVALAVGWFPFYAVRVLGPLVWFFATISDWFISLLHLQPSIERDQVTSEDFRMILAGGAESGALMKNEHRLIENVLALERRSVTSVMTIRDDIVYLDIREPPEVQREKVQRRPFSHYPICDGGIDAVIGCVRAEDVLATAIDGVDHIDFAKARRDVLSVPDTLNIWEVLAEFQAQGTGFALVVSEYALVVGVVTFKDLMGALMQGLANPFEEQPILRRDDQTWLIDGMTPLVDVVRALAMRTLPAEGAYETIGGFIVHRLRRAARKGDKVEEGGYIFEVVDADRMRLNQLLVTKKGAAAADQKLKAPAK</sequence>
<dbReference type="SUPFAM" id="SSF56176">
    <property type="entry name" value="FAD-binding/transporter-associated domain-like"/>
    <property type="match status" value="1"/>
</dbReference>
<dbReference type="Pfam" id="PF03471">
    <property type="entry name" value="CorC_HlyC"/>
    <property type="match status" value="1"/>
</dbReference>
<dbReference type="Pfam" id="PF01595">
    <property type="entry name" value="CNNM"/>
    <property type="match status" value="1"/>
</dbReference>
<evidence type="ECO:0000256" key="2">
    <source>
        <dbReference type="ARBA" id="ARBA00006446"/>
    </source>
</evidence>
<proteinExistence type="inferred from homology"/>
<keyword evidence="3" id="KW-0813">Transport</keyword>